<dbReference type="AlphaFoldDB" id="A0A1G5IV54"/>
<evidence type="ECO:0000313" key="2">
    <source>
        <dbReference type="Proteomes" id="UP000198538"/>
    </source>
</evidence>
<protein>
    <submittedName>
        <fullName evidence="1">Uncharacterized protein</fullName>
    </submittedName>
</protein>
<gene>
    <name evidence="1" type="ORF">SAMN05720606_109201</name>
</gene>
<dbReference type="RefSeq" id="WP_090921001.1">
    <property type="nucleotide sequence ID" value="NZ_FMVM01000009.1"/>
</dbReference>
<evidence type="ECO:0000313" key="1">
    <source>
        <dbReference type="EMBL" id="SCY79985.1"/>
    </source>
</evidence>
<accession>A0A1G5IV54</accession>
<name>A0A1G5IV54_9BACL</name>
<proteinExistence type="predicted"/>
<sequence length="135" mass="16319">MNKMVEYGFLCGSKDEKVLMSALYSFLEPLNRTFSKTRNKSLLDSRLPYVYKYYYWNLNKEKQVYIEVYPNKDLEGKYKFSNEDVGWILFANIIDQTPPYHVTIEEQERYLHDILASSNFEYLKLYEYKNGEERL</sequence>
<dbReference type="EMBL" id="FMVM01000009">
    <property type="protein sequence ID" value="SCY79985.1"/>
    <property type="molecule type" value="Genomic_DNA"/>
</dbReference>
<dbReference type="Proteomes" id="UP000198538">
    <property type="component" value="Unassembled WGS sequence"/>
</dbReference>
<reference evidence="2" key="1">
    <citation type="submission" date="2016-10" db="EMBL/GenBank/DDBJ databases">
        <authorList>
            <person name="Varghese N."/>
            <person name="Submissions S."/>
        </authorList>
    </citation>
    <scope>NUCLEOTIDE SEQUENCE [LARGE SCALE GENOMIC DNA]</scope>
    <source>
        <strain evidence="2">BL9</strain>
    </source>
</reference>
<organism evidence="1 2">
    <name type="scientific">Paenibacillus polysaccharolyticus</name>
    <dbReference type="NCBI Taxonomy" id="582692"/>
    <lineage>
        <taxon>Bacteria</taxon>
        <taxon>Bacillati</taxon>
        <taxon>Bacillota</taxon>
        <taxon>Bacilli</taxon>
        <taxon>Bacillales</taxon>
        <taxon>Paenibacillaceae</taxon>
        <taxon>Paenibacillus</taxon>
    </lineage>
</organism>
<keyword evidence="2" id="KW-1185">Reference proteome</keyword>